<feature type="compositionally biased region" description="Acidic residues" evidence="1">
    <location>
        <begin position="396"/>
        <end position="409"/>
    </location>
</feature>
<feature type="compositionally biased region" description="Low complexity" evidence="1">
    <location>
        <begin position="514"/>
        <end position="535"/>
    </location>
</feature>
<feature type="region of interest" description="Disordered" evidence="1">
    <location>
        <begin position="546"/>
        <end position="565"/>
    </location>
</feature>
<feature type="compositionally biased region" description="Basic residues" evidence="1">
    <location>
        <begin position="556"/>
        <end position="565"/>
    </location>
</feature>
<feature type="compositionally biased region" description="Basic and acidic residues" evidence="1">
    <location>
        <begin position="185"/>
        <end position="194"/>
    </location>
</feature>
<dbReference type="Bgee" id="FBgn0266019">
    <property type="expression patterns" value="Expressed in hemocyte (sensu Nematoda and Protostomia) in body wall and 282 other cell types or tissues"/>
</dbReference>
<proteinExistence type="evidence at transcript level"/>
<name>Q960P3_DROME</name>
<sequence>MREKEREEKIKEKERVEKIKEKEREEKLKKEKEEKLKEKEELLKKKEKEEKEREEKLKEKERQEKLKEKEREEKLKRETEERQREKEREEKLKEKERAEKLKDLEKEVKLKEKEEQLKEKEKELKLKEKKEKDKVKEKEKSLESEKLLISATVSNPWRRVVEDTPPKLPAVQDYPSLGKKPTKASPEKKRDEKLLPGLTTPPKEVNDTFEDFLSGLKPLEALPPLPALEPLEVKEDSKKESVSLINFESPLQETASIPRKISPPPRGFTEQNLILALCGSLHYENEQERIRETEAEVQPEVVTTPEPVYITLDTLALQKSTSTSNNSSGSEEIVVMEEPVKKLSKKHKRLKQLQLQQQQQQREREPDDEELRPLISISMCDSQLDVPDIPVRAMPDDDEGVEEEPETEPEQSLPEDLLHFGSSGVATNATTTDSEGPVPATTSDDNVVYGSSSTSNAAPHKLKTKKLEHKINLIAAIEAATSSSTSSAEESSVETTVHPDPTGLGLGIGLQSHSPGAAVGAGSSTTGGATAASLPAAGGVTSVGLAVGVASPPSATKKKTKRRKR</sequence>
<dbReference type="ExpressionAtlas" id="Q960P3">
    <property type="expression patterns" value="baseline and differential"/>
</dbReference>
<dbReference type="FlyBase" id="FBgn0266019">
    <property type="gene designation" value="rudhira"/>
</dbReference>
<protein>
    <submittedName>
        <fullName evidence="2">LD41932p</fullName>
    </submittedName>
</protein>
<feature type="region of interest" description="Disordered" evidence="1">
    <location>
        <begin position="47"/>
        <end position="96"/>
    </location>
</feature>
<feature type="region of interest" description="Disordered" evidence="1">
    <location>
        <begin position="117"/>
        <end position="144"/>
    </location>
</feature>
<accession>Q960P3</accession>
<dbReference type="HOGENOM" id="CLU_232767_0_0_1"/>
<dbReference type="EMBL" id="AY051941">
    <property type="protein sequence ID" value="AAK93365.1"/>
    <property type="molecule type" value="mRNA"/>
</dbReference>
<feature type="region of interest" description="Disordered" evidence="1">
    <location>
        <begin position="345"/>
        <end position="463"/>
    </location>
</feature>
<organism evidence="2">
    <name type="scientific">Drosophila melanogaster</name>
    <name type="common">Fruit fly</name>
    <dbReference type="NCBI Taxonomy" id="7227"/>
    <lineage>
        <taxon>Eukaryota</taxon>
        <taxon>Metazoa</taxon>
        <taxon>Ecdysozoa</taxon>
        <taxon>Arthropoda</taxon>
        <taxon>Hexapoda</taxon>
        <taxon>Insecta</taxon>
        <taxon>Pterygota</taxon>
        <taxon>Neoptera</taxon>
        <taxon>Endopterygota</taxon>
        <taxon>Diptera</taxon>
        <taxon>Brachycera</taxon>
        <taxon>Muscomorpha</taxon>
        <taxon>Ephydroidea</taxon>
        <taxon>Drosophilidae</taxon>
        <taxon>Drosophila</taxon>
        <taxon>Sophophora</taxon>
    </lineage>
</organism>
<feature type="compositionally biased region" description="Low complexity" evidence="1">
    <location>
        <begin position="480"/>
        <end position="496"/>
    </location>
</feature>
<feature type="region of interest" description="Disordered" evidence="1">
    <location>
        <begin position="160"/>
        <end position="207"/>
    </location>
</feature>
<evidence type="ECO:0000256" key="1">
    <source>
        <dbReference type="SAM" id="MobiDB-lite"/>
    </source>
</evidence>
<dbReference type="AGR" id="FB:FBgn0266019"/>
<reference evidence="2" key="1">
    <citation type="submission" date="2001-08" db="EMBL/GenBank/DDBJ databases">
        <authorList>
            <person name="Stapleton M."/>
            <person name="Brokstein P."/>
            <person name="Hong L."/>
            <person name="Agbayani A."/>
            <person name="Carlson J."/>
            <person name="Champe M."/>
            <person name="Chavez C."/>
            <person name="Dorsett V."/>
            <person name="Farfan D."/>
            <person name="Frise E."/>
            <person name="George R."/>
            <person name="Gonzalez M."/>
            <person name="Guarin H."/>
            <person name="Li P."/>
            <person name="Liao G."/>
            <person name="Miranda A."/>
            <person name="Mungall C.J."/>
            <person name="Nunoo J."/>
            <person name="Pacleb J."/>
            <person name="Paragas V."/>
            <person name="Park S."/>
            <person name="Phouanenavong S."/>
            <person name="Wan K."/>
            <person name="Yu C."/>
            <person name="Lewis S.E."/>
            <person name="Rubin G.M."/>
            <person name="Celniker S."/>
        </authorList>
    </citation>
    <scope>NUCLEOTIDE SEQUENCE</scope>
    <source>
        <strain evidence="2">Berkeley</strain>
    </source>
</reference>
<dbReference type="OrthoDB" id="25778at2759"/>
<dbReference type="AlphaFoldDB" id="Q960P3"/>
<dbReference type="VEuPathDB" id="VectorBase:FBgn0266019"/>
<evidence type="ECO:0000313" key="3">
    <source>
        <dbReference type="FlyBase" id="FBgn0266019"/>
    </source>
</evidence>
<gene>
    <name evidence="3" type="primary">rudhira</name>
    <name evidence="2" type="synonym">CG1905</name>
    <name evidence="3" type="ORF">CG43154</name>
</gene>
<feature type="region of interest" description="Disordered" evidence="1">
    <location>
        <begin position="480"/>
        <end position="535"/>
    </location>
</feature>
<evidence type="ECO:0000313" key="2">
    <source>
        <dbReference type="EMBL" id="AAK93365.1"/>
    </source>
</evidence>
<feature type="compositionally biased region" description="Polar residues" evidence="1">
    <location>
        <begin position="424"/>
        <end position="457"/>
    </location>
</feature>